<reference evidence="1" key="2">
    <citation type="journal article" date="2007" name="Science">
        <title>Draft genome sequence of the sexually transmitted pathogen Trichomonas vaginalis.</title>
        <authorList>
            <person name="Carlton J.M."/>
            <person name="Hirt R.P."/>
            <person name="Silva J.C."/>
            <person name="Delcher A.L."/>
            <person name="Schatz M."/>
            <person name="Zhao Q."/>
            <person name="Wortman J.R."/>
            <person name="Bidwell S.L."/>
            <person name="Alsmark U.C.M."/>
            <person name="Besteiro S."/>
            <person name="Sicheritz-Ponten T."/>
            <person name="Noel C.J."/>
            <person name="Dacks J.B."/>
            <person name="Foster P.G."/>
            <person name="Simillion C."/>
            <person name="Van de Peer Y."/>
            <person name="Miranda-Saavedra D."/>
            <person name="Barton G.J."/>
            <person name="Westrop G.D."/>
            <person name="Mueller S."/>
            <person name="Dessi D."/>
            <person name="Fiori P.L."/>
            <person name="Ren Q."/>
            <person name="Paulsen I."/>
            <person name="Zhang H."/>
            <person name="Bastida-Corcuera F.D."/>
            <person name="Simoes-Barbosa A."/>
            <person name="Brown M.T."/>
            <person name="Hayes R.D."/>
            <person name="Mukherjee M."/>
            <person name="Okumura C.Y."/>
            <person name="Schneider R."/>
            <person name="Smith A.J."/>
            <person name="Vanacova S."/>
            <person name="Villalvazo M."/>
            <person name="Haas B.J."/>
            <person name="Pertea M."/>
            <person name="Feldblyum T.V."/>
            <person name="Utterback T.R."/>
            <person name="Shu C.L."/>
            <person name="Osoegawa K."/>
            <person name="de Jong P.J."/>
            <person name="Hrdy I."/>
            <person name="Horvathova L."/>
            <person name="Zubacova Z."/>
            <person name="Dolezal P."/>
            <person name="Malik S.B."/>
            <person name="Logsdon J.M. Jr."/>
            <person name="Henze K."/>
            <person name="Gupta A."/>
            <person name="Wang C.C."/>
            <person name="Dunne R.L."/>
            <person name="Upcroft J.A."/>
            <person name="Upcroft P."/>
            <person name="White O."/>
            <person name="Salzberg S.L."/>
            <person name="Tang P."/>
            <person name="Chiu C.-H."/>
            <person name="Lee Y.-S."/>
            <person name="Embley T.M."/>
            <person name="Coombs G.H."/>
            <person name="Mottram J.C."/>
            <person name="Tachezy J."/>
            <person name="Fraser-Liggett C.M."/>
            <person name="Johnson P.J."/>
        </authorList>
    </citation>
    <scope>NUCLEOTIDE SEQUENCE [LARGE SCALE GENOMIC DNA]</scope>
    <source>
        <strain evidence="1">G3</strain>
    </source>
</reference>
<dbReference type="Proteomes" id="UP000001542">
    <property type="component" value="Unassembled WGS sequence"/>
</dbReference>
<proteinExistence type="predicted"/>
<dbReference type="InParanoid" id="A2FML3"/>
<protein>
    <submittedName>
        <fullName evidence="1">Uncharacterized protein</fullName>
    </submittedName>
</protein>
<name>A2FML3_TRIV3</name>
<evidence type="ECO:0000313" key="2">
    <source>
        <dbReference type="Proteomes" id="UP000001542"/>
    </source>
</evidence>
<evidence type="ECO:0000313" key="1">
    <source>
        <dbReference type="EMBL" id="EAX93851.1"/>
    </source>
</evidence>
<sequence>MLRKKDRPKHYDALIDTFRYYIDLFNGLYRLKTKDEGELNSIYNKIKTLLIDSKIYRPEKMIIEIGMMAEYNNRYMKSYLFLTKLIYDDYHPEDVNVSDIFAYLFYKEYAIILKNIAETNFEYFESQHYTPDVHDEYSIYGAIMNDNLVRFIPYTECEDFNEY</sequence>
<keyword evidence="2" id="KW-1185">Reference proteome</keyword>
<dbReference type="AlphaFoldDB" id="A2FML3"/>
<dbReference type="PANTHER" id="PTHR24182">
    <property type="entry name" value="ANKYRIN REPEAT AND SOCS BOX CONTAINING 4"/>
    <property type="match status" value="1"/>
</dbReference>
<dbReference type="VEuPathDB" id="TrichDB:TVAGG3_0308620"/>
<dbReference type="EMBL" id="DS113889">
    <property type="protein sequence ID" value="EAX93851.1"/>
    <property type="molecule type" value="Genomic_DNA"/>
</dbReference>
<gene>
    <name evidence="1" type="ORF">TVAG_225030</name>
</gene>
<dbReference type="PANTHER" id="PTHR24182:SF13">
    <property type="entry name" value="LD18443P"/>
    <property type="match status" value="1"/>
</dbReference>
<dbReference type="VEuPathDB" id="TrichDB:TVAG_256710"/>
<dbReference type="KEGG" id="tva:4751576"/>
<accession>A2FML3</accession>
<dbReference type="RefSeq" id="XP_001306781.1">
    <property type="nucleotide sequence ID" value="XM_001306780.1"/>
</dbReference>
<reference evidence="1" key="1">
    <citation type="submission" date="2006-10" db="EMBL/GenBank/DDBJ databases">
        <authorList>
            <person name="Amadeo P."/>
            <person name="Zhao Q."/>
            <person name="Wortman J."/>
            <person name="Fraser-Liggett C."/>
            <person name="Carlton J."/>
        </authorList>
    </citation>
    <scope>NUCLEOTIDE SEQUENCE</scope>
    <source>
        <strain evidence="1">G3</strain>
    </source>
</reference>
<organism evidence="1 2">
    <name type="scientific">Trichomonas vaginalis (strain ATCC PRA-98 / G3)</name>
    <dbReference type="NCBI Taxonomy" id="412133"/>
    <lineage>
        <taxon>Eukaryota</taxon>
        <taxon>Metamonada</taxon>
        <taxon>Parabasalia</taxon>
        <taxon>Trichomonadida</taxon>
        <taxon>Trichomonadidae</taxon>
        <taxon>Trichomonas</taxon>
    </lineage>
</organism>